<keyword evidence="2 6" id="KW-0812">Transmembrane</keyword>
<protein>
    <recommendedName>
        <fullName evidence="6">Stress-associated endoplasmic reticulum protein</fullName>
    </recommendedName>
</protein>
<accession>A0A1G4KQH1</accession>
<reference evidence="7 8" key="1">
    <citation type="journal article" date="2011" name="J. Biotechnol.">
        <title>High-quality genome sequence of Pichia pastoris CBS7435.</title>
        <authorList>
            <person name="Kuberl A."/>
            <person name="Schneider J."/>
            <person name="Thallinger G.G."/>
            <person name="Anderl I."/>
            <person name="Wibberg D."/>
            <person name="Hajek T."/>
            <person name="Jaenicke S."/>
            <person name="Brinkrolf K."/>
            <person name="Goesmann A."/>
            <person name="Szczepanowski R."/>
            <person name="Puhler A."/>
            <person name="Schwab H."/>
            <person name="Glieder A."/>
            <person name="Pichler H."/>
        </authorList>
    </citation>
    <scope>NUCLEOTIDE SEQUENCE [LARGE SCALE GENOMIC DNA]</scope>
    <source>
        <strain evidence="8">ATCC 76273 / CBS 7435 / CECT 11047 / NRRL Y-11430 / Wegner 21-1</strain>
    </source>
</reference>
<dbReference type="Proteomes" id="UP000006853">
    <property type="component" value="Chromosome 3"/>
</dbReference>
<dbReference type="InterPro" id="IPR010580">
    <property type="entry name" value="ER_stress-assoc"/>
</dbReference>
<evidence type="ECO:0000256" key="1">
    <source>
        <dbReference type="ARBA" id="ARBA00005500"/>
    </source>
</evidence>
<keyword evidence="4 6" id="KW-1133">Transmembrane helix</keyword>
<reference evidence="7 8" key="2">
    <citation type="journal article" date="2016" name="FEMS Yeast Res.">
        <title>Curation of the genome annotation of Pichia pastoris (Komagataella phaffii) CBS7435 from gene level to protein function.</title>
        <authorList>
            <person name="Valli M."/>
            <person name="Tatto N.E."/>
            <person name="Peymann A."/>
            <person name="Gruber C."/>
            <person name="Landes N."/>
            <person name="Ekker H."/>
            <person name="Thallinger G.G."/>
            <person name="Mattanovich D."/>
            <person name="Gasser B."/>
            <person name="Graf A.B."/>
        </authorList>
    </citation>
    <scope>GENOME REANNOTATION</scope>
    <source>
        <strain evidence="7 8">ATCC 76273 / CBS 7435 / CECT 11047 / NRRL Y-11430 / Wegner 21-1</strain>
    </source>
</reference>
<evidence type="ECO:0000256" key="5">
    <source>
        <dbReference type="ARBA" id="ARBA00023136"/>
    </source>
</evidence>
<comment type="function">
    <text evidence="6">Interacts with target proteins during translocation into the lumen of the endoplasmic reticulum. Protects unfolded target proteins against degradation and facilitate correct glycosylation.</text>
</comment>
<gene>
    <name evidence="7" type="ordered locus">PP7435_Chr3-2238</name>
</gene>
<proteinExistence type="inferred from homology"/>
<evidence type="ECO:0000256" key="2">
    <source>
        <dbReference type="ARBA" id="ARBA00022692"/>
    </source>
</evidence>
<name>A0A1G4KQH1_KOMPC</name>
<feature type="transmembrane region" description="Helical" evidence="6">
    <location>
        <begin position="41"/>
        <end position="61"/>
    </location>
</feature>
<dbReference type="EMBL" id="FR839630">
    <property type="protein sequence ID" value="SCV12252.1"/>
    <property type="molecule type" value="Genomic_DNA"/>
</dbReference>
<dbReference type="Pfam" id="PF06624">
    <property type="entry name" value="RAMP4"/>
    <property type="match status" value="1"/>
</dbReference>
<comment type="similarity">
    <text evidence="1 6">Belongs to the RAMP4 family.</text>
</comment>
<evidence type="ECO:0000256" key="3">
    <source>
        <dbReference type="ARBA" id="ARBA00022824"/>
    </source>
</evidence>
<keyword evidence="5 6" id="KW-0472">Membrane</keyword>
<evidence type="ECO:0000256" key="6">
    <source>
        <dbReference type="RuleBase" id="RU364120"/>
    </source>
</evidence>
<organism evidence="7 8">
    <name type="scientific">Komagataella phaffii (strain ATCC 76273 / CBS 7435 / CECT 11047 / NRRL Y-11430 / Wegner 21-1)</name>
    <name type="common">Yeast</name>
    <name type="synonym">Pichia pastoris</name>
    <dbReference type="NCBI Taxonomy" id="981350"/>
    <lineage>
        <taxon>Eukaryota</taxon>
        <taxon>Fungi</taxon>
        <taxon>Dikarya</taxon>
        <taxon>Ascomycota</taxon>
        <taxon>Saccharomycotina</taxon>
        <taxon>Pichiomycetes</taxon>
        <taxon>Pichiales</taxon>
        <taxon>Pichiaceae</taxon>
        <taxon>Komagataella</taxon>
    </lineage>
</organism>
<sequence>MAPQTPRQRIANEKFVKRAEAQQGKVKKARSKREFPVSTKWVIILLFLLIGGGVLEILRLFF</sequence>
<dbReference type="GO" id="GO:0005789">
    <property type="term" value="C:endoplasmic reticulum membrane"/>
    <property type="evidence" value="ECO:0007669"/>
    <property type="project" value="UniProtKB-SubCell"/>
</dbReference>
<evidence type="ECO:0000256" key="4">
    <source>
        <dbReference type="ARBA" id="ARBA00022989"/>
    </source>
</evidence>
<evidence type="ECO:0000313" key="7">
    <source>
        <dbReference type="EMBL" id="SCV12252.1"/>
    </source>
</evidence>
<keyword evidence="8" id="KW-1185">Reference proteome</keyword>
<dbReference type="AlphaFoldDB" id="A0A1G4KQH1"/>
<keyword evidence="3 6" id="KW-0256">Endoplasmic reticulum</keyword>
<comment type="subcellular location">
    <subcellularLocation>
        <location evidence="6">Membrane</location>
        <topology evidence="6">Single-pass membrane protein</topology>
    </subcellularLocation>
    <subcellularLocation>
        <location evidence="6">Endoplasmic reticulum membrane</location>
        <topology evidence="6">Single-pass membrane protein</topology>
    </subcellularLocation>
</comment>
<evidence type="ECO:0000313" key="8">
    <source>
        <dbReference type="Proteomes" id="UP000006853"/>
    </source>
</evidence>